<protein>
    <submittedName>
        <fullName evidence="2">Uncharacterized protein</fullName>
    </submittedName>
</protein>
<evidence type="ECO:0000313" key="2">
    <source>
        <dbReference type="EMBL" id="PNE30080.1"/>
    </source>
</evidence>
<proteinExistence type="predicted"/>
<dbReference type="EMBL" id="JACHJF010000003">
    <property type="protein sequence ID" value="MBB5118293.1"/>
    <property type="molecule type" value="Genomic_DNA"/>
</dbReference>
<dbReference type="EMBL" id="LGUI01000013">
    <property type="protein sequence ID" value="PNE30080.1"/>
    <property type="molecule type" value="Genomic_DNA"/>
</dbReference>
<comment type="caution">
    <text evidence="2">The sequence shown here is derived from an EMBL/GenBank/DDBJ whole genome shotgun (WGS) entry which is preliminary data.</text>
</comment>
<dbReference type="OrthoDB" id="5136988at2"/>
<evidence type="ECO:0000313" key="4">
    <source>
        <dbReference type="Proteomes" id="UP000528608"/>
    </source>
</evidence>
<evidence type="ECO:0000313" key="3">
    <source>
        <dbReference type="Proteomes" id="UP000235945"/>
    </source>
</evidence>
<reference evidence="2" key="1">
    <citation type="submission" date="2015-07" db="EMBL/GenBank/DDBJ databases">
        <authorList>
            <person name="Noorani M."/>
        </authorList>
    </citation>
    <scope>NUCLEOTIDE SEQUENCE [LARGE SCALE GENOMIC DNA]</scope>
    <source>
        <strain evidence="2">ATCC 27428</strain>
    </source>
</reference>
<keyword evidence="3" id="KW-1185">Reference proteome</keyword>
<evidence type="ECO:0000313" key="1">
    <source>
        <dbReference type="EMBL" id="MBB5118293.1"/>
    </source>
</evidence>
<sequence>MAERDQAVQRIPEILRDTGWTVVLVGEEQSGKLAQVTAGLRRGPDPSGSGKRITSGFSYWGLESTVAWAHACNDLYYPVMRESIGSFSRRLRAVADRLPAGRCTM</sequence>
<dbReference type="Proteomes" id="UP000528608">
    <property type="component" value="Unassembled WGS sequence"/>
</dbReference>
<name>A0A2N8NMT4_STREU</name>
<gene>
    <name evidence="2" type="ORF">AF335_30320</name>
    <name evidence="1" type="ORF">FHS36_001714</name>
</gene>
<dbReference type="Proteomes" id="UP000235945">
    <property type="component" value="Unassembled WGS sequence"/>
</dbReference>
<accession>A0A2N8NMT4</accession>
<dbReference type="AlphaFoldDB" id="A0A2N8NMT4"/>
<reference evidence="1 4" key="3">
    <citation type="submission" date="2020-08" db="EMBL/GenBank/DDBJ databases">
        <title>Genomic Encyclopedia of Type Strains, Phase III (KMG-III): the genomes of soil and plant-associated and newly described type strains.</title>
        <authorList>
            <person name="Whitman W."/>
        </authorList>
    </citation>
    <scope>NUCLEOTIDE SEQUENCE [LARGE SCALE GENOMIC DNA]</scope>
    <source>
        <strain evidence="1 4">CECT 3259</strain>
    </source>
</reference>
<dbReference type="RefSeq" id="WP_102921725.1">
    <property type="nucleotide sequence ID" value="NZ_JACHJF010000003.1"/>
</dbReference>
<reference evidence="3" key="2">
    <citation type="submission" date="2015-07" db="EMBL/GenBank/DDBJ databases">
        <authorList>
            <person name="Graham D.E."/>
            <person name="Giannone R.J."/>
            <person name="Gulvik C.A."/>
            <person name="Hettich R.L."/>
            <person name="Klingeman D.M."/>
            <person name="Mahan K.M."/>
            <person name="Parry R.J."/>
            <person name="Spain J.C."/>
        </authorList>
    </citation>
    <scope>NUCLEOTIDE SEQUENCE [LARGE SCALE GENOMIC DNA]</scope>
    <source>
        <strain evidence="3">ATCC 27428</strain>
    </source>
</reference>
<organism evidence="2 3">
    <name type="scientific">Streptomyces eurocidicus</name>
    <name type="common">Streptoverticillium eurocidicus</name>
    <dbReference type="NCBI Taxonomy" id="66423"/>
    <lineage>
        <taxon>Bacteria</taxon>
        <taxon>Bacillati</taxon>
        <taxon>Actinomycetota</taxon>
        <taxon>Actinomycetes</taxon>
        <taxon>Kitasatosporales</taxon>
        <taxon>Streptomycetaceae</taxon>
        <taxon>Streptomyces</taxon>
    </lineage>
</organism>